<keyword evidence="10" id="KW-1185">Reference proteome</keyword>
<name>A0A126T2U2_9GAMM</name>
<sequence>MSECLHLIVKGRVQGVYFRAYTQKQAVKLNLKGFVRNLADGSVEIVASGHPEELQKLVAWCHKGPILAKVAEVIVNPYEAGEHFEVFEIR</sequence>
<dbReference type="InterPro" id="IPR017968">
    <property type="entry name" value="Acylphosphatase_CS"/>
</dbReference>
<dbReference type="PROSITE" id="PS00151">
    <property type="entry name" value="ACYLPHOSPHATASE_2"/>
    <property type="match status" value="1"/>
</dbReference>
<proteinExistence type="inferred from homology"/>
<evidence type="ECO:0000259" key="8">
    <source>
        <dbReference type="PROSITE" id="PS51160"/>
    </source>
</evidence>
<evidence type="ECO:0000256" key="1">
    <source>
        <dbReference type="ARBA" id="ARBA00005614"/>
    </source>
</evidence>
<evidence type="ECO:0000256" key="3">
    <source>
        <dbReference type="ARBA" id="ARBA00015991"/>
    </source>
</evidence>
<reference evidence="9 10" key="1">
    <citation type="journal article" date="2015" name="Environ. Microbiol.">
        <title>Methane oxidation coupled to nitrate reduction under hypoxia by the Gammaproteobacterium Methylomonas denitrificans, sp. nov. type strain FJG1.</title>
        <authorList>
            <person name="Kits K.D."/>
            <person name="Klotz M.G."/>
            <person name="Stein L.Y."/>
        </authorList>
    </citation>
    <scope>NUCLEOTIDE SEQUENCE [LARGE SCALE GENOMIC DNA]</scope>
    <source>
        <strain evidence="9 10">FJG1</strain>
    </source>
</reference>
<dbReference type="PANTHER" id="PTHR47268:SF4">
    <property type="entry name" value="ACYLPHOSPHATASE"/>
    <property type="match status" value="1"/>
</dbReference>
<dbReference type="Gene3D" id="3.30.70.100">
    <property type="match status" value="1"/>
</dbReference>
<dbReference type="PANTHER" id="PTHR47268">
    <property type="entry name" value="ACYLPHOSPHATASE"/>
    <property type="match status" value="1"/>
</dbReference>
<dbReference type="Pfam" id="PF00708">
    <property type="entry name" value="Acylphosphatase"/>
    <property type="match status" value="1"/>
</dbReference>
<gene>
    <name evidence="9" type="ORF">JT25_007805</name>
</gene>
<evidence type="ECO:0000256" key="2">
    <source>
        <dbReference type="ARBA" id="ARBA00012150"/>
    </source>
</evidence>
<dbReference type="PROSITE" id="PS00150">
    <property type="entry name" value="ACYLPHOSPHATASE_1"/>
    <property type="match status" value="1"/>
</dbReference>
<dbReference type="RefSeq" id="WP_036275302.1">
    <property type="nucleotide sequence ID" value="NZ_CP014476.1"/>
</dbReference>
<dbReference type="SUPFAM" id="SSF54975">
    <property type="entry name" value="Acylphosphatase/BLUF domain-like"/>
    <property type="match status" value="1"/>
</dbReference>
<evidence type="ECO:0000256" key="7">
    <source>
        <dbReference type="RuleBase" id="RU004168"/>
    </source>
</evidence>
<dbReference type="PROSITE" id="PS51160">
    <property type="entry name" value="ACYLPHOSPHATASE_3"/>
    <property type="match status" value="1"/>
</dbReference>
<comment type="similarity">
    <text evidence="1 7">Belongs to the acylphosphatase family.</text>
</comment>
<evidence type="ECO:0000313" key="10">
    <source>
        <dbReference type="Proteomes" id="UP000030512"/>
    </source>
</evidence>
<organism evidence="9 10">
    <name type="scientific">Methylomonas denitrificans</name>
    <dbReference type="NCBI Taxonomy" id="1538553"/>
    <lineage>
        <taxon>Bacteria</taxon>
        <taxon>Pseudomonadati</taxon>
        <taxon>Pseudomonadota</taxon>
        <taxon>Gammaproteobacteria</taxon>
        <taxon>Methylococcales</taxon>
        <taxon>Methylococcaceae</taxon>
        <taxon>Methylomonas</taxon>
    </lineage>
</organism>
<evidence type="ECO:0000256" key="6">
    <source>
        <dbReference type="RuleBase" id="RU000553"/>
    </source>
</evidence>
<dbReference type="InterPro" id="IPR020456">
    <property type="entry name" value="Acylphosphatase"/>
</dbReference>
<dbReference type="InterPro" id="IPR036046">
    <property type="entry name" value="Acylphosphatase-like_dom_sf"/>
</dbReference>
<dbReference type="STRING" id="1538553.JT25_007805"/>
<dbReference type="GO" id="GO:0003998">
    <property type="term" value="F:acylphosphatase activity"/>
    <property type="evidence" value="ECO:0007669"/>
    <property type="project" value="UniProtKB-EC"/>
</dbReference>
<evidence type="ECO:0000313" key="9">
    <source>
        <dbReference type="EMBL" id="AMK76396.1"/>
    </source>
</evidence>
<dbReference type="KEGG" id="mdn:JT25_007805"/>
<dbReference type="Proteomes" id="UP000030512">
    <property type="component" value="Chromosome"/>
</dbReference>
<dbReference type="OrthoDB" id="5295388at2"/>
<accession>A0A126T2U2</accession>
<evidence type="ECO:0000256" key="5">
    <source>
        <dbReference type="PROSITE-ProRule" id="PRU00520"/>
    </source>
</evidence>
<dbReference type="InterPro" id="IPR001792">
    <property type="entry name" value="Acylphosphatase-like_dom"/>
</dbReference>
<dbReference type="EMBL" id="CP014476">
    <property type="protein sequence ID" value="AMK76396.1"/>
    <property type="molecule type" value="Genomic_DNA"/>
</dbReference>
<evidence type="ECO:0000256" key="4">
    <source>
        <dbReference type="ARBA" id="ARBA00047645"/>
    </source>
</evidence>
<dbReference type="AlphaFoldDB" id="A0A126T2U2"/>
<dbReference type="EC" id="3.6.1.7" evidence="2 5"/>
<dbReference type="NCBIfam" id="NF011000">
    <property type="entry name" value="PRK14426.1"/>
    <property type="match status" value="1"/>
</dbReference>
<feature type="active site" evidence="5">
    <location>
        <position position="37"/>
    </location>
</feature>
<protein>
    <recommendedName>
        <fullName evidence="3 5">Acylphosphatase</fullName>
        <ecNumber evidence="2 5">3.6.1.7</ecNumber>
    </recommendedName>
</protein>
<feature type="active site" evidence="5">
    <location>
        <position position="19"/>
    </location>
</feature>
<keyword evidence="5 6" id="KW-0378">Hydrolase</keyword>
<feature type="domain" description="Acylphosphatase-like" evidence="8">
    <location>
        <begin position="4"/>
        <end position="90"/>
    </location>
</feature>
<comment type="catalytic activity">
    <reaction evidence="4 5 6">
        <text>an acyl phosphate + H2O = a carboxylate + phosphate + H(+)</text>
        <dbReference type="Rhea" id="RHEA:14965"/>
        <dbReference type="ChEBI" id="CHEBI:15377"/>
        <dbReference type="ChEBI" id="CHEBI:15378"/>
        <dbReference type="ChEBI" id="CHEBI:29067"/>
        <dbReference type="ChEBI" id="CHEBI:43474"/>
        <dbReference type="ChEBI" id="CHEBI:59918"/>
        <dbReference type="EC" id="3.6.1.7"/>
    </reaction>
</comment>